<keyword evidence="5" id="KW-1185">Reference proteome</keyword>
<dbReference type="InterPro" id="IPR049704">
    <property type="entry name" value="Aminotrans_3_PPA_site"/>
</dbReference>
<protein>
    <submittedName>
        <fullName evidence="4">Uncharacterized protein</fullName>
    </submittedName>
</protein>
<dbReference type="Gene3D" id="3.40.640.10">
    <property type="entry name" value="Type I PLP-dependent aspartate aminotransferase-like (Major domain)"/>
    <property type="match status" value="1"/>
</dbReference>
<dbReference type="PANTHER" id="PTHR45688">
    <property type="match status" value="1"/>
</dbReference>
<gene>
    <name evidence="4" type="ORF">TrRE_jg10951</name>
</gene>
<dbReference type="PROSITE" id="PS00600">
    <property type="entry name" value="AA_TRANSFER_CLASS_3"/>
    <property type="match status" value="1"/>
</dbReference>
<dbReference type="PANTHER" id="PTHR45688:SF13">
    <property type="entry name" value="ALANINE--GLYOXYLATE AMINOTRANSFERASE 2-LIKE"/>
    <property type="match status" value="1"/>
</dbReference>
<dbReference type="Pfam" id="PF00202">
    <property type="entry name" value="Aminotran_3"/>
    <property type="match status" value="1"/>
</dbReference>
<proteinExistence type="inferred from homology"/>
<evidence type="ECO:0000313" key="4">
    <source>
        <dbReference type="EMBL" id="GMI12735.1"/>
    </source>
</evidence>
<evidence type="ECO:0000313" key="5">
    <source>
        <dbReference type="Proteomes" id="UP001165082"/>
    </source>
</evidence>
<evidence type="ECO:0000256" key="1">
    <source>
        <dbReference type="ARBA" id="ARBA00008954"/>
    </source>
</evidence>
<organism evidence="4 5">
    <name type="scientific">Triparma retinervis</name>
    <dbReference type="NCBI Taxonomy" id="2557542"/>
    <lineage>
        <taxon>Eukaryota</taxon>
        <taxon>Sar</taxon>
        <taxon>Stramenopiles</taxon>
        <taxon>Ochrophyta</taxon>
        <taxon>Bolidophyceae</taxon>
        <taxon>Parmales</taxon>
        <taxon>Triparmaceae</taxon>
        <taxon>Triparma</taxon>
    </lineage>
</organism>
<dbReference type="GO" id="GO:0005739">
    <property type="term" value="C:mitochondrion"/>
    <property type="evidence" value="ECO:0007669"/>
    <property type="project" value="TreeGrafter"/>
</dbReference>
<reference evidence="4" key="1">
    <citation type="submission" date="2022-07" db="EMBL/GenBank/DDBJ databases">
        <title>Genome analysis of Parmales, a sister group of diatoms, reveals the evolutionary specialization of diatoms from phago-mixotrophs to photoautotrophs.</title>
        <authorList>
            <person name="Ban H."/>
            <person name="Sato S."/>
            <person name="Yoshikawa S."/>
            <person name="Kazumasa Y."/>
            <person name="Nakamura Y."/>
            <person name="Ichinomiya M."/>
            <person name="Saitoh K."/>
            <person name="Sato N."/>
            <person name="Blanc-Mathieu R."/>
            <person name="Endo H."/>
            <person name="Kuwata A."/>
            <person name="Ogata H."/>
        </authorList>
    </citation>
    <scope>NUCLEOTIDE SEQUENCE</scope>
</reference>
<name>A0A9W7FIK7_9STRA</name>
<feature type="compositionally biased region" description="Low complexity" evidence="3">
    <location>
        <begin position="146"/>
        <end position="164"/>
    </location>
</feature>
<accession>A0A9W7FIK7</accession>
<feature type="region of interest" description="Disordered" evidence="3">
    <location>
        <begin position="144"/>
        <end position="164"/>
    </location>
</feature>
<dbReference type="Proteomes" id="UP001165082">
    <property type="component" value="Unassembled WGS sequence"/>
</dbReference>
<evidence type="ECO:0000256" key="3">
    <source>
        <dbReference type="SAM" id="MobiDB-lite"/>
    </source>
</evidence>
<dbReference type="InterPro" id="IPR015422">
    <property type="entry name" value="PyrdxlP-dep_Trfase_small"/>
</dbReference>
<dbReference type="EMBL" id="BRXZ01000494">
    <property type="protein sequence ID" value="GMI12735.1"/>
    <property type="molecule type" value="Genomic_DNA"/>
</dbReference>
<sequence length="688" mass="74436">MKQRPPAPHLRYGNKNDAGVSRSPNNHGYCTYLDRLFSMACFPTIAALGIFTTAKDVSEAFSAINAARRTMTSRSRFGKMDGHTLCLCIGDGCTPRSAALACFVEGWDCISIDPEMQDKWVEGGESVGSVKGLTCFKGTLGQFMDSSPTSPSSPSSPAASTTPNSTPDRLILLLIHSHARLIGNATVDKIRKRYGSPPTCLISIPCCASFGTERDVGRPDNVFDDDCIFSAKRTVKSWISKTKSFLSGSFLLTPTKSFFGESPEQKKIPELNKTLIESHHQNQGPNVSVFFKEEGGFVATRGSSCIMSGPEGDYLDCANNVAGVGHSHPKVVEAGVKELQNIQTNGRFLHPIRERYVKKLLATLPPSLDVLYLVNSGSEANDLALRMAKQYASMKDCHNPEDVICLDAAYHGHTQSIVDISPYKWRQCTDGKEYHKNHVHICSVPDTYRGPFTGLGPEVGRKYAQEVEDIVDIKGGVGAFIHESIMGCGGQIVMPEGYLPAAYEKVRSAGGLCIADEVQTGFGRSGSHFWAFEKYGVVPDIVSMGKPMGNGYPIAGVAVTREVAEAFSSSGIEYFNTFGGNSVACAIGEAVLDAIEEDGLQENALVVGDYLKGRMTSLKSLTPMVGDVRGFGLFLGIEFIQAPTLGSSEPIPHPDLTKFVVDYLKHNRIITSRDGPDGNVLKIKPPLT</sequence>
<evidence type="ECO:0000256" key="2">
    <source>
        <dbReference type="ARBA" id="ARBA00022898"/>
    </source>
</evidence>
<comment type="caution">
    <text evidence="4">The sequence shown here is derived from an EMBL/GenBank/DDBJ whole genome shotgun (WGS) entry which is preliminary data.</text>
</comment>
<dbReference type="InterPro" id="IPR015424">
    <property type="entry name" value="PyrdxlP-dep_Trfase"/>
</dbReference>
<dbReference type="GO" id="GO:0030170">
    <property type="term" value="F:pyridoxal phosphate binding"/>
    <property type="evidence" value="ECO:0007669"/>
    <property type="project" value="InterPro"/>
</dbReference>
<dbReference type="InterPro" id="IPR005814">
    <property type="entry name" value="Aminotrans_3"/>
</dbReference>
<comment type="similarity">
    <text evidence="1">Belongs to the class-III pyridoxal-phosphate-dependent aminotransferase family.</text>
</comment>
<keyword evidence="2" id="KW-0663">Pyridoxal phosphate</keyword>
<dbReference type="AlphaFoldDB" id="A0A9W7FIK7"/>
<dbReference type="CDD" id="cd00610">
    <property type="entry name" value="OAT_like"/>
    <property type="match status" value="1"/>
</dbReference>
<dbReference type="Gene3D" id="3.90.1150.10">
    <property type="entry name" value="Aspartate Aminotransferase, domain 1"/>
    <property type="match status" value="1"/>
</dbReference>
<dbReference type="InterPro" id="IPR015421">
    <property type="entry name" value="PyrdxlP-dep_Trfase_major"/>
</dbReference>
<dbReference type="SUPFAM" id="SSF53383">
    <property type="entry name" value="PLP-dependent transferases"/>
    <property type="match status" value="1"/>
</dbReference>
<dbReference type="GO" id="GO:0008483">
    <property type="term" value="F:transaminase activity"/>
    <property type="evidence" value="ECO:0007669"/>
    <property type="project" value="InterPro"/>
</dbReference>
<dbReference type="OrthoDB" id="425114at2759"/>